<evidence type="ECO:0000313" key="2">
    <source>
        <dbReference type="Proteomes" id="UP000229730"/>
    </source>
</evidence>
<dbReference type="OrthoDB" id="5520786at2"/>
<dbReference type="PANTHER" id="PTHR43857">
    <property type="entry name" value="BLR7761 PROTEIN"/>
    <property type="match status" value="1"/>
</dbReference>
<dbReference type="Proteomes" id="UP000229730">
    <property type="component" value="Unassembled WGS sequence"/>
</dbReference>
<protein>
    <submittedName>
        <fullName evidence="1">Enamine deaminase RidA</fullName>
    </submittedName>
</protein>
<dbReference type="InParanoid" id="A0A2G4YQL9"/>
<proteinExistence type="predicted"/>
<dbReference type="SUPFAM" id="SSF55298">
    <property type="entry name" value="YjgF-like"/>
    <property type="match status" value="1"/>
</dbReference>
<comment type="caution">
    <text evidence="1">The sequence shown here is derived from an EMBL/GenBank/DDBJ whole genome shotgun (WGS) entry which is preliminary data.</text>
</comment>
<sequence length="135" mass="14380">MSREVLNPEDMYGTVAFGFSHATTSTSVKTIHCAGQVAWDKDYNVVGGDDLASQCRQVFDNLKQVLAAAGATPADVVRMRTYVVNYSPDKLDHIGPAIAAFYGDSLPAANTLLGVAALAMPEFLIEVEVTAQIDA</sequence>
<dbReference type="PANTHER" id="PTHR43857:SF1">
    <property type="entry name" value="YJGH FAMILY PROTEIN"/>
    <property type="match status" value="1"/>
</dbReference>
<dbReference type="Pfam" id="PF01042">
    <property type="entry name" value="Ribonuc_L-PSP"/>
    <property type="match status" value="1"/>
</dbReference>
<dbReference type="InterPro" id="IPR035959">
    <property type="entry name" value="RutC-like_sf"/>
</dbReference>
<name>A0A2G4YQL9_9PROT</name>
<dbReference type="InterPro" id="IPR006175">
    <property type="entry name" value="YjgF/YER057c/UK114"/>
</dbReference>
<accession>A0A2G4YQL9</accession>
<dbReference type="Gene3D" id="3.30.1330.40">
    <property type="entry name" value="RutC-like"/>
    <property type="match status" value="1"/>
</dbReference>
<evidence type="ECO:0000313" key="1">
    <source>
        <dbReference type="EMBL" id="PHZ84623.1"/>
    </source>
</evidence>
<reference evidence="1 2" key="1">
    <citation type="submission" date="2017-10" db="EMBL/GenBank/DDBJ databases">
        <title>Frigbacter circumglobatus gen. nov. sp. nov., isolated from sediment cultured in situ.</title>
        <authorList>
            <person name="Zhao Z."/>
        </authorList>
    </citation>
    <scope>NUCLEOTIDE SEQUENCE [LARGE SCALE GENOMIC DNA]</scope>
    <source>
        <strain evidence="1 2">ZYL</strain>
    </source>
</reference>
<keyword evidence="2" id="KW-1185">Reference proteome</keyword>
<dbReference type="CDD" id="cd00448">
    <property type="entry name" value="YjgF_YER057c_UK114_family"/>
    <property type="match status" value="1"/>
</dbReference>
<dbReference type="AlphaFoldDB" id="A0A2G4YQL9"/>
<dbReference type="EMBL" id="PDEM01000024">
    <property type="protein sequence ID" value="PHZ84623.1"/>
    <property type="molecule type" value="Genomic_DNA"/>
</dbReference>
<dbReference type="RefSeq" id="WP_099473745.1">
    <property type="nucleotide sequence ID" value="NZ_CAXBMK010000003.1"/>
</dbReference>
<gene>
    <name evidence="1" type="ORF">CRD36_12540</name>
</gene>
<organism evidence="1 2">
    <name type="scientific">Paremcibacter congregatus</name>
    <dbReference type="NCBI Taxonomy" id="2043170"/>
    <lineage>
        <taxon>Bacteria</taxon>
        <taxon>Pseudomonadati</taxon>
        <taxon>Pseudomonadota</taxon>
        <taxon>Alphaproteobacteria</taxon>
        <taxon>Emcibacterales</taxon>
        <taxon>Emcibacteraceae</taxon>
        <taxon>Paremcibacter</taxon>
    </lineage>
</organism>